<evidence type="ECO:0000313" key="6">
    <source>
        <dbReference type="EMBL" id="QCD46035.1"/>
    </source>
</evidence>
<proteinExistence type="predicted"/>
<accession>A0A6G5QK14</accession>
<dbReference type="GO" id="GO:0016020">
    <property type="term" value="C:membrane"/>
    <property type="evidence" value="ECO:0007669"/>
    <property type="project" value="UniProtKB-SubCell"/>
</dbReference>
<dbReference type="GO" id="GO:0015035">
    <property type="term" value="F:protein-disulfide reductase activity"/>
    <property type="evidence" value="ECO:0007669"/>
    <property type="project" value="InterPro"/>
</dbReference>
<reference evidence="6 7" key="1">
    <citation type="submission" date="2016-07" db="EMBL/GenBank/DDBJ databases">
        <title>Comparative genomics of the Campylobacter concisus group.</title>
        <authorList>
            <person name="Miller W.G."/>
            <person name="Yee E."/>
            <person name="Chapman M.H."/>
            <person name="Huynh S."/>
            <person name="Bono J.L."/>
            <person name="On S.L.W."/>
            <person name="StLeger J."/>
            <person name="Foster G."/>
            <person name="Parker C.T."/>
        </authorList>
    </citation>
    <scope>NUCLEOTIDE SEQUENCE [LARGE SCALE GENOMIC DNA]</scope>
    <source>
        <strain evidence="6 7">ATCC 33238</strain>
    </source>
</reference>
<sequence length="515" mass="56334">MSFFNEKNFDFVMASAVLLVLAIPVGIANIYLGYVIGEGPCTLCWWERIGMVVVGVAGILILRYGLKARYIVAVLFGAAYGIFMTLRHASFSLYRDVGMGFGGDIFGAHTYTWGILVYWVVVVAMGLMMLFAKDKVVSNDIARADTRVKPLNAYSKFVIALSLFVILSNAVQALISSGIPPYSGKGDPERISLNNTWTAGVWKRFEKPFSFTGSNVVEDPFIAGEPKDISVKFNSDPSAGAFTDVKPALSVKNSFPLPFETKGIFGKGVTSGLAYNAKNDTFGISNTEGGVYFTDANFKEIAHAVIDKPNGRNIKKAVASTFVGDMLVTTGFNKTTFAIKPVEKVDAYHEWRYFRESTGGLESAWKFDRPALLTIRAKKQYVLTLAKDPQSTYMYMITVPNERAKNLILIKVDSKDKMLSGETIVTSALALKDKRDLKDYYVTAGDVEGGKFLAYSKNYNTLLVIDLADAKVIDAYAMPQIGDISGLAIKGGSIYALAHKEGKVSVVELNNPLAE</sequence>
<dbReference type="EMBL" id="CP012543">
    <property type="protein sequence ID" value="QCD46035.1"/>
    <property type="molecule type" value="Genomic_DNA"/>
</dbReference>
<feature type="transmembrane region" description="Helical" evidence="5">
    <location>
        <begin position="111"/>
        <end position="132"/>
    </location>
</feature>
<dbReference type="Pfam" id="PF02600">
    <property type="entry name" value="DsbB"/>
    <property type="match status" value="1"/>
</dbReference>
<organism evidence="6 7">
    <name type="scientific">Campylobacter rectus</name>
    <name type="common">Wolinella recta</name>
    <dbReference type="NCBI Taxonomy" id="203"/>
    <lineage>
        <taxon>Bacteria</taxon>
        <taxon>Pseudomonadati</taxon>
        <taxon>Campylobacterota</taxon>
        <taxon>Epsilonproteobacteria</taxon>
        <taxon>Campylobacterales</taxon>
        <taxon>Campylobacteraceae</taxon>
        <taxon>Campylobacter</taxon>
    </lineage>
</organism>
<protein>
    <submittedName>
        <fullName evidence="6">Disulfide bond formation protein, DsbB family</fullName>
    </submittedName>
</protein>
<gene>
    <name evidence="6" type="ORF">CRECT_0338</name>
</gene>
<feature type="transmembrane region" description="Helical" evidence="5">
    <location>
        <begin position="45"/>
        <end position="63"/>
    </location>
</feature>
<feature type="transmembrane region" description="Helical" evidence="5">
    <location>
        <begin position="12"/>
        <end position="33"/>
    </location>
</feature>
<evidence type="ECO:0000256" key="4">
    <source>
        <dbReference type="ARBA" id="ARBA00023136"/>
    </source>
</evidence>
<feature type="transmembrane region" description="Helical" evidence="5">
    <location>
        <begin position="153"/>
        <end position="175"/>
    </location>
</feature>
<dbReference type="InterPro" id="IPR023380">
    <property type="entry name" value="DsbB-like_sf"/>
</dbReference>
<dbReference type="Gene3D" id="1.20.1550.10">
    <property type="entry name" value="DsbB-like"/>
    <property type="match status" value="1"/>
</dbReference>
<keyword evidence="4 5" id="KW-0472">Membrane</keyword>
<name>A0A6G5QK14_CAMRE</name>
<evidence type="ECO:0000256" key="1">
    <source>
        <dbReference type="ARBA" id="ARBA00004141"/>
    </source>
</evidence>
<dbReference type="RefSeq" id="WP_004318793.1">
    <property type="nucleotide sequence ID" value="NZ_CP012543.1"/>
</dbReference>
<dbReference type="InterPro" id="IPR003752">
    <property type="entry name" value="DiS_bond_form_DsbB/BdbC"/>
</dbReference>
<comment type="subcellular location">
    <subcellularLocation>
        <location evidence="1">Membrane</location>
        <topology evidence="1">Multi-pass membrane protein</topology>
    </subcellularLocation>
</comment>
<dbReference type="KEGG" id="crx:CRECT_0338"/>
<evidence type="ECO:0000313" key="7">
    <source>
        <dbReference type="Proteomes" id="UP000502377"/>
    </source>
</evidence>
<dbReference type="GO" id="GO:0006457">
    <property type="term" value="P:protein folding"/>
    <property type="evidence" value="ECO:0007669"/>
    <property type="project" value="InterPro"/>
</dbReference>
<evidence type="ECO:0000256" key="3">
    <source>
        <dbReference type="ARBA" id="ARBA00022989"/>
    </source>
</evidence>
<dbReference type="Proteomes" id="UP000502377">
    <property type="component" value="Chromosome"/>
</dbReference>
<evidence type="ECO:0000256" key="5">
    <source>
        <dbReference type="SAM" id="Phobius"/>
    </source>
</evidence>
<keyword evidence="2 5" id="KW-0812">Transmembrane</keyword>
<dbReference type="SUPFAM" id="SSF158442">
    <property type="entry name" value="DsbB-like"/>
    <property type="match status" value="1"/>
</dbReference>
<evidence type="ECO:0000256" key="2">
    <source>
        <dbReference type="ARBA" id="ARBA00022692"/>
    </source>
</evidence>
<feature type="transmembrane region" description="Helical" evidence="5">
    <location>
        <begin position="70"/>
        <end position="91"/>
    </location>
</feature>
<dbReference type="AlphaFoldDB" id="A0A6G5QK14"/>
<keyword evidence="3 5" id="KW-1133">Transmembrane helix</keyword>